<comment type="subcellular location">
    <subcellularLocation>
        <location evidence="1 9">Cell inner membrane</location>
        <topology evidence="1 9">Single-pass membrane protein</topology>
    </subcellularLocation>
</comment>
<accession>A0A0R3LG49</accession>
<protein>
    <recommendedName>
        <fullName evidence="9">Membrane fusion protein (MFP) family protein</fullName>
    </recommendedName>
</protein>
<evidence type="ECO:0000256" key="5">
    <source>
        <dbReference type="ARBA" id="ARBA00022519"/>
    </source>
</evidence>
<dbReference type="EMBL" id="LLXX01000102">
    <property type="protein sequence ID" value="KRR06796.1"/>
    <property type="molecule type" value="Genomic_DNA"/>
</dbReference>
<dbReference type="Gene3D" id="1.10.287.1490">
    <property type="match status" value="1"/>
</dbReference>
<evidence type="ECO:0000256" key="10">
    <source>
        <dbReference type="SAM" id="Coils"/>
    </source>
</evidence>
<sequence>MKAKKDSTSEWYRGVPLSAKWPIFTGLAMLVVWLGCFGVWAGVAPLNSAVVTSGTFVATGQNKLVQHLEGGIIREIAVTDGDAVEANQVLVRMDDTAANSKLRRLVLKKYRLLAMKARLEAEMSTSETIETPAAFSASARDPEIKAVLERQRAELRARRTSLVTQESVLMKQIAGLEESIRGYQAQVQSTQQRIALFAEELKDKNSLLRQQLVRKSDVLALQRSEASLEGELGEYLGRIADSKERIAQANERIAQLHSTALRDAIKELRETEADLDDVEEQIRAAQDVVDRVDVRSPVRGIVVKRNFHTPGGVVSPGAVLLELLPIGEERVIEAHVSPNDISHVSVGQEALVRLSALNQRITPMVGASVIYVSADVLAEQVQIKAETRPASDTRREFYVVRVRLDQDDILKRMPEFIPTPGMPADIYIKTGERTFFEYIMKPALDSFSRAFRET</sequence>
<evidence type="ECO:0000256" key="2">
    <source>
        <dbReference type="ARBA" id="ARBA00009477"/>
    </source>
</evidence>
<keyword evidence="4 9" id="KW-1003">Cell membrane</keyword>
<comment type="caution">
    <text evidence="13">The sequence shown here is derived from an EMBL/GenBank/DDBJ whole genome shotgun (WGS) entry which is preliminary data.</text>
</comment>
<keyword evidence="5 9" id="KW-0997">Cell inner membrane</keyword>
<evidence type="ECO:0000313" key="13">
    <source>
        <dbReference type="EMBL" id="KRR06796.1"/>
    </source>
</evidence>
<gene>
    <name evidence="13" type="ORF">CP49_38480</name>
</gene>
<dbReference type="OrthoDB" id="9810980at2"/>
<dbReference type="PANTHER" id="PTHR30386">
    <property type="entry name" value="MEMBRANE FUSION SUBUNIT OF EMRAB-TOLC MULTIDRUG EFFLUX PUMP"/>
    <property type="match status" value="1"/>
</dbReference>
<dbReference type="Gene3D" id="2.40.30.170">
    <property type="match status" value="1"/>
</dbReference>
<feature type="domain" description="AprE-like long alpha-helical hairpin" evidence="11">
    <location>
        <begin position="100"/>
        <end position="288"/>
    </location>
</feature>
<feature type="coiled-coil region" evidence="10">
    <location>
        <begin position="232"/>
        <end position="295"/>
    </location>
</feature>
<keyword evidence="14" id="KW-1185">Reference proteome</keyword>
<comment type="similarity">
    <text evidence="2 9">Belongs to the membrane fusion protein (MFP) (TC 8.A.1) family.</text>
</comment>
<dbReference type="Pfam" id="PF26002">
    <property type="entry name" value="Beta-barrel_AprE"/>
    <property type="match status" value="1"/>
</dbReference>
<dbReference type="InterPro" id="IPR010129">
    <property type="entry name" value="T1SS_HlyD"/>
</dbReference>
<evidence type="ECO:0000256" key="3">
    <source>
        <dbReference type="ARBA" id="ARBA00022448"/>
    </source>
</evidence>
<keyword evidence="10" id="KW-0175">Coiled coil</keyword>
<dbReference type="STRING" id="1518501.CQ10_28500"/>
<reference evidence="13 14" key="1">
    <citation type="submission" date="2014-03" db="EMBL/GenBank/DDBJ databases">
        <title>Bradyrhizobium valentinum sp. nov., isolated from effective nodules of Lupinus mariae-josephae, a lupine endemic of basic-lime soils in Eastern Spain.</title>
        <authorList>
            <person name="Duran D."/>
            <person name="Rey L."/>
            <person name="Navarro A."/>
            <person name="Busquets A."/>
            <person name="Imperial J."/>
            <person name="Ruiz-Argueso T."/>
        </authorList>
    </citation>
    <scope>NUCLEOTIDE SEQUENCE [LARGE SCALE GENOMIC DNA]</scope>
    <source>
        <strain evidence="13 14">LmjM3</strain>
    </source>
</reference>
<evidence type="ECO:0000256" key="8">
    <source>
        <dbReference type="ARBA" id="ARBA00023136"/>
    </source>
</evidence>
<feature type="transmembrane region" description="Helical" evidence="9">
    <location>
        <begin position="21"/>
        <end position="43"/>
    </location>
</feature>
<dbReference type="GO" id="GO:0015031">
    <property type="term" value="P:protein transport"/>
    <property type="evidence" value="ECO:0007669"/>
    <property type="project" value="InterPro"/>
</dbReference>
<evidence type="ECO:0000256" key="7">
    <source>
        <dbReference type="ARBA" id="ARBA00022989"/>
    </source>
</evidence>
<dbReference type="GO" id="GO:0005886">
    <property type="term" value="C:plasma membrane"/>
    <property type="evidence" value="ECO:0007669"/>
    <property type="project" value="UniProtKB-SubCell"/>
</dbReference>
<evidence type="ECO:0000256" key="1">
    <source>
        <dbReference type="ARBA" id="ARBA00004377"/>
    </source>
</evidence>
<evidence type="ECO:0000256" key="4">
    <source>
        <dbReference type="ARBA" id="ARBA00022475"/>
    </source>
</evidence>
<dbReference type="InterPro" id="IPR058982">
    <property type="entry name" value="Beta-barrel_AprE"/>
</dbReference>
<dbReference type="PANTHER" id="PTHR30386:SF17">
    <property type="entry name" value="ALKALINE PROTEASE SECRETION PROTEIN APRE"/>
    <property type="match status" value="1"/>
</dbReference>
<evidence type="ECO:0000313" key="14">
    <source>
        <dbReference type="Proteomes" id="UP000051913"/>
    </source>
</evidence>
<keyword evidence="8 9" id="KW-0472">Membrane</keyword>
<feature type="domain" description="AprE-like beta-barrel" evidence="12">
    <location>
        <begin position="331"/>
        <end position="431"/>
    </location>
</feature>
<dbReference type="NCBIfam" id="TIGR01843">
    <property type="entry name" value="type_I_hlyD"/>
    <property type="match status" value="1"/>
</dbReference>
<proteinExistence type="inferred from homology"/>
<dbReference type="AlphaFoldDB" id="A0A0R3LG49"/>
<dbReference type="InterPro" id="IPR050739">
    <property type="entry name" value="MFP"/>
</dbReference>
<dbReference type="PRINTS" id="PR01490">
    <property type="entry name" value="RTXTOXIND"/>
</dbReference>
<name>A0A0R3LG49_9BRAD</name>
<dbReference type="InterPro" id="IPR058781">
    <property type="entry name" value="HH_AprE-like"/>
</dbReference>
<dbReference type="Pfam" id="PF25994">
    <property type="entry name" value="HH_AprE"/>
    <property type="match status" value="1"/>
</dbReference>
<dbReference type="RefSeq" id="WP_057851225.1">
    <property type="nucleotide sequence ID" value="NZ_LLXX01000102.1"/>
</dbReference>
<keyword evidence="7 9" id="KW-1133">Transmembrane helix</keyword>
<evidence type="ECO:0000259" key="12">
    <source>
        <dbReference type="Pfam" id="PF26002"/>
    </source>
</evidence>
<evidence type="ECO:0000256" key="9">
    <source>
        <dbReference type="RuleBase" id="RU365093"/>
    </source>
</evidence>
<dbReference type="Proteomes" id="UP000051913">
    <property type="component" value="Unassembled WGS sequence"/>
</dbReference>
<feature type="coiled-coil region" evidence="10">
    <location>
        <begin position="145"/>
        <end position="193"/>
    </location>
</feature>
<evidence type="ECO:0000259" key="11">
    <source>
        <dbReference type="Pfam" id="PF25994"/>
    </source>
</evidence>
<keyword evidence="6 9" id="KW-0812">Transmembrane</keyword>
<organism evidence="13 14">
    <name type="scientific">Bradyrhizobium valentinum</name>
    <dbReference type="NCBI Taxonomy" id="1518501"/>
    <lineage>
        <taxon>Bacteria</taxon>
        <taxon>Pseudomonadati</taxon>
        <taxon>Pseudomonadota</taxon>
        <taxon>Alphaproteobacteria</taxon>
        <taxon>Hyphomicrobiales</taxon>
        <taxon>Nitrobacteraceae</taxon>
        <taxon>Bradyrhizobium</taxon>
    </lineage>
</organism>
<keyword evidence="3 9" id="KW-0813">Transport</keyword>
<evidence type="ECO:0000256" key="6">
    <source>
        <dbReference type="ARBA" id="ARBA00022692"/>
    </source>
</evidence>